<sequence length="297" mass="32945">MSNALVEGVKRYTDNQAGSEGPFLTAIEGLIIIRSDHEKHPSHLIMKPALCVVVQGAKWTTFGDRRYDYRAGQALIVNVEMPAFSRIVKASPTEPYLAIAMEFDLAIMRDVMACLDTPPAPEDELGHGVFVTEIDGPLADCMLRMVRLLDTPHAIPILAPMIKREICYWLLTGRHGNEVARVVLATSHVHKVVTAIHALRGQFTETIRIEDLAAVAQMSPSAFHRQFKALTSMTPLQYQKQLRLLEARNLMVAGIANAEAAAYQVGYESASQFSREYSRMFGAPPRRDIEALKTATT</sequence>
<dbReference type="Pfam" id="PF12833">
    <property type="entry name" value="HTH_18"/>
    <property type="match status" value="1"/>
</dbReference>
<keyword evidence="2 5" id="KW-0238">DNA-binding</keyword>
<dbReference type="OrthoDB" id="34150at2"/>
<dbReference type="GO" id="GO:0003700">
    <property type="term" value="F:DNA-binding transcription factor activity"/>
    <property type="evidence" value="ECO:0007669"/>
    <property type="project" value="InterPro"/>
</dbReference>
<dbReference type="PANTHER" id="PTHR43436">
    <property type="entry name" value="ARAC-FAMILY TRANSCRIPTIONAL REGULATOR"/>
    <property type="match status" value="1"/>
</dbReference>
<dbReference type="SUPFAM" id="SSF51215">
    <property type="entry name" value="Regulatory protein AraC"/>
    <property type="match status" value="1"/>
</dbReference>
<organism evidence="5 6">
    <name type="scientific">Paraburkholderia aspalathi</name>
    <dbReference type="NCBI Taxonomy" id="1324617"/>
    <lineage>
        <taxon>Bacteria</taxon>
        <taxon>Pseudomonadati</taxon>
        <taxon>Pseudomonadota</taxon>
        <taxon>Betaproteobacteria</taxon>
        <taxon>Burkholderiales</taxon>
        <taxon>Burkholderiaceae</taxon>
        <taxon>Paraburkholderia</taxon>
    </lineage>
</organism>
<evidence type="ECO:0000256" key="3">
    <source>
        <dbReference type="ARBA" id="ARBA00023163"/>
    </source>
</evidence>
<dbReference type="EMBL" id="FPBH01000002">
    <property type="protein sequence ID" value="SFT64732.1"/>
    <property type="molecule type" value="Genomic_DNA"/>
</dbReference>
<name>A0A1I6ZQ27_9BURK</name>
<accession>A0A1I6ZQ27</accession>
<dbReference type="InterPro" id="IPR009057">
    <property type="entry name" value="Homeodomain-like_sf"/>
</dbReference>
<dbReference type="AlphaFoldDB" id="A0A1I6ZQ27"/>
<evidence type="ECO:0000313" key="6">
    <source>
        <dbReference type="Proteomes" id="UP000198844"/>
    </source>
</evidence>
<dbReference type="Pfam" id="PF06719">
    <property type="entry name" value="AraC_N"/>
    <property type="match status" value="1"/>
</dbReference>
<reference evidence="5 6" key="1">
    <citation type="submission" date="2016-10" db="EMBL/GenBank/DDBJ databases">
        <authorList>
            <person name="de Groot N.N."/>
        </authorList>
    </citation>
    <scope>NUCLEOTIDE SEQUENCE [LARGE SCALE GENOMIC DNA]</scope>
    <source>
        <strain evidence="5 6">LMG 27731</strain>
    </source>
</reference>
<dbReference type="PANTHER" id="PTHR43436:SF1">
    <property type="entry name" value="TRANSCRIPTIONAL REGULATORY PROTEIN"/>
    <property type="match status" value="1"/>
</dbReference>
<evidence type="ECO:0000259" key="4">
    <source>
        <dbReference type="PROSITE" id="PS01124"/>
    </source>
</evidence>
<dbReference type="GO" id="GO:0043565">
    <property type="term" value="F:sequence-specific DNA binding"/>
    <property type="evidence" value="ECO:0007669"/>
    <property type="project" value="InterPro"/>
</dbReference>
<dbReference type="Proteomes" id="UP000198844">
    <property type="component" value="Unassembled WGS sequence"/>
</dbReference>
<gene>
    <name evidence="5" type="ORF">SAMN05192563_1002484</name>
</gene>
<dbReference type="SUPFAM" id="SSF46689">
    <property type="entry name" value="Homeodomain-like"/>
    <property type="match status" value="2"/>
</dbReference>
<keyword evidence="3" id="KW-0804">Transcription</keyword>
<proteinExistence type="predicted"/>
<dbReference type="SMART" id="SM00342">
    <property type="entry name" value="HTH_ARAC"/>
    <property type="match status" value="1"/>
</dbReference>
<dbReference type="RefSeq" id="WP_093633205.1">
    <property type="nucleotide sequence ID" value="NZ_CAJNAX010000023.1"/>
</dbReference>
<dbReference type="PROSITE" id="PS01124">
    <property type="entry name" value="HTH_ARAC_FAMILY_2"/>
    <property type="match status" value="1"/>
</dbReference>
<keyword evidence="1" id="KW-0805">Transcription regulation</keyword>
<dbReference type="Gene3D" id="1.10.10.60">
    <property type="entry name" value="Homeodomain-like"/>
    <property type="match status" value="2"/>
</dbReference>
<evidence type="ECO:0000256" key="1">
    <source>
        <dbReference type="ARBA" id="ARBA00023015"/>
    </source>
</evidence>
<protein>
    <submittedName>
        <fullName evidence="5">AraC-type DNA-binding protein</fullName>
    </submittedName>
</protein>
<feature type="domain" description="HTH araC/xylS-type" evidence="4">
    <location>
        <begin position="193"/>
        <end position="291"/>
    </location>
</feature>
<dbReference type="InterPro" id="IPR009594">
    <property type="entry name" value="Tscrpt_reg_HTH_AraC_N"/>
</dbReference>
<evidence type="ECO:0000313" key="5">
    <source>
        <dbReference type="EMBL" id="SFT64732.1"/>
    </source>
</evidence>
<evidence type="ECO:0000256" key="2">
    <source>
        <dbReference type="ARBA" id="ARBA00023125"/>
    </source>
</evidence>
<dbReference type="InterPro" id="IPR018060">
    <property type="entry name" value="HTH_AraC"/>
</dbReference>
<dbReference type="InterPro" id="IPR037923">
    <property type="entry name" value="HTH-like"/>
</dbReference>